<dbReference type="GO" id="GO:0003676">
    <property type="term" value="F:nucleic acid binding"/>
    <property type="evidence" value="ECO:0007669"/>
    <property type="project" value="InterPro"/>
</dbReference>
<sequence>MPRLSGVDRHHALGLLQAGLPISEVSLRMNVNRTMIFRLRQRLHLVRNYMNNRFLSAPTSSRQTRGRNNQRTSANTVKRLLIYLWPTCSSPIHQPHPDPASPSAQEHASWDCIQWRSVIFSDKSRFCIDHADGRVHVWRRSRERYQADCVREHNRWGGASLMMWGAISYNDRIRPVFFSSLEGR</sequence>
<protein>
    <submittedName>
        <fullName evidence="1">Transposable element Tcb2 transposase</fullName>
    </submittedName>
</protein>
<dbReference type="EMBL" id="BMAT01007834">
    <property type="protein sequence ID" value="GFR72585.1"/>
    <property type="molecule type" value="Genomic_DNA"/>
</dbReference>
<dbReference type="Gene3D" id="3.30.420.10">
    <property type="entry name" value="Ribonuclease H-like superfamily/Ribonuclease H"/>
    <property type="match status" value="1"/>
</dbReference>
<proteinExistence type="predicted"/>
<organism evidence="1 2">
    <name type="scientific">Elysia marginata</name>
    <dbReference type="NCBI Taxonomy" id="1093978"/>
    <lineage>
        <taxon>Eukaryota</taxon>
        <taxon>Metazoa</taxon>
        <taxon>Spiralia</taxon>
        <taxon>Lophotrochozoa</taxon>
        <taxon>Mollusca</taxon>
        <taxon>Gastropoda</taxon>
        <taxon>Heterobranchia</taxon>
        <taxon>Euthyneura</taxon>
        <taxon>Panpulmonata</taxon>
        <taxon>Sacoglossa</taxon>
        <taxon>Placobranchoidea</taxon>
        <taxon>Plakobranchidae</taxon>
        <taxon>Elysia</taxon>
    </lineage>
</organism>
<accession>A0AAV4FI94</accession>
<dbReference type="InterPro" id="IPR036397">
    <property type="entry name" value="RNaseH_sf"/>
</dbReference>
<comment type="caution">
    <text evidence="1">The sequence shown here is derived from an EMBL/GenBank/DDBJ whole genome shotgun (WGS) entry which is preliminary data.</text>
</comment>
<dbReference type="AlphaFoldDB" id="A0AAV4FI94"/>
<evidence type="ECO:0000313" key="1">
    <source>
        <dbReference type="EMBL" id="GFR72585.1"/>
    </source>
</evidence>
<evidence type="ECO:0000313" key="2">
    <source>
        <dbReference type="Proteomes" id="UP000762676"/>
    </source>
</evidence>
<gene>
    <name evidence="1" type="ORF">ElyMa_003845800</name>
</gene>
<dbReference type="Proteomes" id="UP000762676">
    <property type="component" value="Unassembled WGS sequence"/>
</dbReference>
<name>A0AAV4FI94_9GAST</name>
<keyword evidence="2" id="KW-1185">Reference proteome</keyword>
<reference evidence="1 2" key="1">
    <citation type="journal article" date="2021" name="Elife">
        <title>Chloroplast acquisition without the gene transfer in kleptoplastic sea slugs, Plakobranchus ocellatus.</title>
        <authorList>
            <person name="Maeda T."/>
            <person name="Takahashi S."/>
            <person name="Yoshida T."/>
            <person name="Shimamura S."/>
            <person name="Takaki Y."/>
            <person name="Nagai Y."/>
            <person name="Toyoda A."/>
            <person name="Suzuki Y."/>
            <person name="Arimoto A."/>
            <person name="Ishii H."/>
            <person name="Satoh N."/>
            <person name="Nishiyama T."/>
            <person name="Hasebe M."/>
            <person name="Maruyama T."/>
            <person name="Minagawa J."/>
            <person name="Obokata J."/>
            <person name="Shigenobu S."/>
        </authorList>
    </citation>
    <scope>NUCLEOTIDE SEQUENCE [LARGE SCALE GENOMIC DNA]</scope>
</reference>